<dbReference type="InterPro" id="IPR011009">
    <property type="entry name" value="Kinase-like_dom_sf"/>
</dbReference>
<dbReference type="FunFam" id="1.10.510.10:FF:000024">
    <property type="entry name" value="Probable serine/threonine-protein kinase cot-1"/>
    <property type="match status" value="1"/>
</dbReference>
<dbReference type="SMART" id="SM00220">
    <property type="entry name" value="S_TKc"/>
    <property type="match status" value="1"/>
</dbReference>
<keyword evidence="13" id="KW-1185">Reference proteome</keyword>
<dbReference type="Gene3D" id="3.30.200.20">
    <property type="entry name" value="Phosphorylase Kinase, domain 1"/>
    <property type="match status" value="1"/>
</dbReference>
<dbReference type="AlphaFoldDB" id="A0A5M3ML94"/>
<dbReference type="GO" id="GO:0005524">
    <property type="term" value="F:ATP binding"/>
    <property type="evidence" value="ECO:0007669"/>
    <property type="project" value="UniProtKB-UniRule"/>
</dbReference>
<evidence type="ECO:0000256" key="3">
    <source>
        <dbReference type="ARBA" id="ARBA00022553"/>
    </source>
</evidence>
<keyword evidence="2" id="KW-0723">Serine/threonine-protein kinase</keyword>
<accession>A0A5M3ML94</accession>
<dbReference type="EMBL" id="JH711580">
    <property type="protein sequence ID" value="EIW79836.1"/>
    <property type="molecule type" value="Genomic_DNA"/>
</dbReference>
<evidence type="ECO:0000259" key="11">
    <source>
        <dbReference type="PROSITE" id="PS50011"/>
    </source>
</evidence>
<dbReference type="GO" id="GO:0007010">
    <property type="term" value="P:cytoskeleton organization"/>
    <property type="evidence" value="ECO:0007669"/>
    <property type="project" value="UniProtKB-ARBA"/>
</dbReference>
<gene>
    <name evidence="12" type="ORF">CONPUDRAFT_155235</name>
</gene>
<keyword evidence="7 10" id="KW-0067">ATP-binding</keyword>
<evidence type="ECO:0000256" key="6">
    <source>
        <dbReference type="ARBA" id="ARBA00022777"/>
    </source>
</evidence>
<comment type="catalytic activity">
    <reaction evidence="9">
        <text>L-seryl-[protein] + ATP = O-phospho-L-seryl-[protein] + ADP + H(+)</text>
        <dbReference type="Rhea" id="RHEA:17989"/>
        <dbReference type="Rhea" id="RHEA-COMP:9863"/>
        <dbReference type="Rhea" id="RHEA-COMP:11604"/>
        <dbReference type="ChEBI" id="CHEBI:15378"/>
        <dbReference type="ChEBI" id="CHEBI:29999"/>
        <dbReference type="ChEBI" id="CHEBI:30616"/>
        <dbReference type="ChEBI" id="CHEBI:83421"/>
        <dbReference type="ChEBI" id="CHEBI:456216"/>
        <dbReference type="EC" id="2.7.11.1"/>
    </reaction>
</comment>
<proteinExistence type="predicted"/>
<dbReference type="PROSITE" id="PS00108">
    <property type="entry name" value="PROTEIN_KINASE_ST"/>
    <property type="match status" value="1"/>
</dbReference>
<evidence type="ECO:0000256" key="2">
    <source>
        <dbReference type="ARBA" id="ARBA00022527"/>
    </source>
</evidence>
<reference evidence="13" key="1">
    <citation type="journal article" date="2012" name="Science">
        <title>The Paleozoic origin of enzymatic lignin decomposition reconstructed from 31 fungal genomes.</title>
        <authorList>
            <person name="Floudas D."/>
            <person name="Binder M."/>
            <person name="Riley R."/>
            <person name="Barry K."/>
            <person name="Blanchette R.A."/>
            <person name="Henrissat B."/>
            <person name="Martinez A.T."/>
            <person name="Otillar R."/>
            <person name="Spatafora J.W."/>
            <person name="Yadav J.S."/>
            <person name="Aerts A."/>
            <person name="Benoit I."/>
            <person name="Boyd A."/>
            <person name="Carlson A."/>
            <person name="Copeland A."/>
            <person name="Coutinho P.M."/>
            <person name="de Vries R.P."/>
            <person name="Ferreira P."/>
            <person name="Findley K."/>
            <person name="Foster B."/>
            <person name="Gaskell J."/>
            <person name="Glotzer D."/>
            <person name="Gorecki P."/>
            <person name="Heitman J."/>
            <person name="Hesse C."/>
            <person name="Hori C."/>
            <person name="Igarashi K."/>
            <person name="Jurgens J.A."/>
            <person name="Kallen N."/>
            <person name="Kersten P."/>
            <person name="Kohler A."/>
            <person name="Kuees U."/>
            <person name="Kumar T.K.A."/>
            <person name="Kuo A."/>
            <person name="LaButti K."/>
            <person name="Larrondo L.F."/>
            <person name="Lindquist E."/>
            <person name="Ling A."/>
            <person name="Lombard V."/>
            <person name="Lucas S."/>
            <person name="Lundell T."/>
            <person name="Martin R."/>
            <person name="McLaughlin D.J."/>
            <person name="Morgenstern I."/>
            <person name="Morin E."/>
            <person name="Murat C."/>
            <person name="Nagy L.G."/>
            <person name="Nolan M."/>
            <person name="Ohm R.A."/>
            <person name="Patyshakuliyeva A."/>
            <person name="Rokas A."/>
            <person name="Ruiz-Duenas F.J."/>
            <person name="Sabat G."/>
            <person name="Salamov A."/>
            <person name="Samejima M."/>
            <person name="Schmutz J."/>
            <person name="Slot J.C."/>
            <person name="St John F."/>
            <person name="Stenlid J."/>
            <person name="Sun H."/>
            <person name="Sun S."/>
            <person name="Syed K."/>
            <person name="Tsang A."/>
            <person name="Wiebenga A."/>
            <person name="Young D."/>
            <person name="Pisabarro A."/>
            <person name="Eastwood D.C."/>
            <person name="Martin F."/>
            <person name="Cullen D."/>
            <person name="Grigoriev I.V."/>
            <person name="Hibbett D.S."/>
        </authorList>
    </citation>
    <scope>NUCLEOTIDE SEQUENCE [LARGE SCALE GENOMIC DNA]</scope>
    <source>
        <strain evidence="13">RWD-64-598 SS2</strain>
    </source>
</reference>
<organism evidence="12 13">
    <name type="scientific">Coniophora puteana (strain RWD-64-598)</name>
    <name type="common">Brown rot fungus</name>
    <dbReference type="NCBI Taxonomy" id="741705"/>
    <lineage>
        <taxon>Eukaryota</taxon>
        <taxon>Fungi</taxon>
        <taxon>Dikarya</taxon>
        <taxon>Basidiomycota</taxon>
        <taxon>Agaricomycotina</taxon>
        <taxon>Agaricomycetes</taxon>
        <taxon>Agaricomycetidae</taxon>
        <taxon>Boletales</taxon>
        <taxon>Coniophorineae</taxon>
        <taxon>Coniophoraceae</taxon>
        <taxon>Coniophora</taxon>
    </lineage>
</organism>
<comment type="caution">
    <text evidence="12">The sequence shown here is derived from an EMBL/GenBank/DDBJ whole genome shotgun (WGS) entry which is preliminary data.</text>
</comment>
<protein>
    <recommendedName>
        <fullName evidence="1">non-specific serine/threonine protein kinase</fullName>
        <ecNumber evidence="1">2.7.11.1</ecNumber>
    </recommendedName>
</protein>
<dbReference type="Proteomes" id="UP000053558">
    <property type="component" value="Unassembled WGS sequence"/>
</dbReference>
<dbReference type="InterPro" id="IPR017441">
    <property type="entry name" value="Protein_kinase_ATP_BS"/>
</dbReference>
<evidence type="ECO:0000256" key="7">
    <source>
        <dbReference type="ARBA" id="ARBA00022840"/>
    </source>
</evidence>
<dbReference type="InterPro" id="IPR008271">
    <property type="entry name" value="Ser/Thr_kinase_AS"/>
</dbReference>
<dbReference type="PROSITE" id="PS00107">
    <property type="entry name" value="PROTEIN_KINASE_ATP"/>
    <property type="match status" value="1"/>
</dbReference>
<keyword evidence="6 12" id="KW-0418">Kinase</keyword>
<dbReference type="EC" id="2.7.11.1" evidence="1"/>
<evidence type="ECO:0000256" key="4">
    <source>
        <dbReference type="ARBA" id="ARBA00022679"/>
    </source>
</evidence>
<dbReference type="PROSITE" id="PS50011">
    <property type="entry name" value="PROTEIN_KINASE_DOM"/>
    <property type="match status" value="1"/>
</dbReference>
<dbReference type="GeneID" id="19203393"/>
<dbReference type="OrthoDB" id="68483at2759"/>
<evidence type="ECO:0000256" key="10">
    <source>
        <dbReference type="PROSITE-ProRule" id="PRU10141"/>
    </source>
</evidence>
<dbReference type="Gene3D" id="1.10.510.10">
    <property type="entry name" value="Transferase(Phosphotransferase) domain 1"/>
    <property type="match status" value="1"/>
</dbReference>
<evidence type="ECO:0000313" key="13">
    <source>
        <dbReference type="Proteomes" id="UP000053558"/>
    </source>
</evidence>
<evidence type="ECO:0000256" key="5">
    <source>
        <dbReference type="ARBA" id="ARBA00022741"/>
    </source>
</evidence>
<dbReference type="KEGG" id="cput:CONPUDRAFT_155235"/>
<dbReference type="OMA" id="LKPNTWM"/>
<evidence type="ECO:0000256" key="9">
    <source>
        <dbReference type="ARBA" id="ARBA00048679"/>
    </source>
</evidence>
<name>A0A5M3ML94_CONPW</name>
<sequence length="747" mass="81102">MRTGRDECVSSAPPLLILCLPSRFKIGSGDPGHVRVPSYAEEDAVCGRDSWVVVSRGVSISFLCANLNIDCFWYQKSTGFEVIRPAHGAASSRPDERQDVGNTGEVSRAVPAPVFGITASESRFVEELADAIHDSSPALLPGIVSSESRFAEEVADAIRDLGPDISQASAHITQDANTTSHATFNELSGHLPPPSPTTVVHYTTYARSDSGTATAVEFSSPGATFSISSASHSSAVSLSTPHSPGVSRAVSVHDFIFRRQVGYGANGNVFRVEDSVTKRCLALKVIPKANTFHVRPELIRGEQQGMVRAEGLRYVLQLAASFHDTRNYYMAVKMCSGGDLDTQIARWGAVPLDIAKFYAAEILVGIRSLHTRGVIHRDIKPANILLDAKGHVVIADFGLAKVFTKPLMSCISPQDLMSTPGVALSFGPYLASRCCGTPDYMAPEIWRGGGYGFAVDYWAMGILLYEMLIGAVPFSSSPSSEIQNRVMHERMPIPTDIDVSARDFLKRVLTHGLEDRLSYEEMRRHPFFRDIDWTKIEKGTAIPPYTPSRELPVSVSMRASDCINQGLPFTADIDPIPAFTYTSPLMMEPSWRRKARVRLVIVYKRVRAHLARSKPSLSRTDPYFPDMLLPSPSPYTLERPGSRLSFIHSDASSSEVIADSPLDIGLVIEPSSSTHFSSSLSVGAGSMFIGPSMSLSITTPATSTTSLAAETSAKFKRLSAWASQVFGHIPAARDSSSLERALPISAV</sequence>
<evidence type="ECO:0000313" key="12">
    <source>
        <dbReference type="EMBL" id="EIW79836.1"/>
    </source>
</evidence>
<keyword evidence="4" id="KW-0808">Transferase</keyword>
<evidence type="ECO:0000256" key="8">
    <source>
        <dbReference type="ARBA" id="ARBA00047899"/>
    </source>
</evidence>
<dbReference type="SUPFAM" id="SSF56112">
    <property type="entry name" value="Protein kinase-like (PK-like)"/>
    <property type="match status" value="1"/>
</dbReference>
<dbReference type="InterPro" id="IPR000719">
    <property type="entry name" value="Prot_kinase_dom"/>
</dbReference>
<dbReference type="GO" id="GO:0004674">
    <property type="term" value="F:protein serine/threonine kinase activity"/>
    <property type="evidence" value="ECO:0007669"/>
    <property type="project" value="UniProtKB-KW"/>
</dbReference>
<keyword evidence="3" id="KW-0597">Phosphoprotein</keyword>
<feature type="domain" description="Protein kinase" evidence="11">
    <location>
        <begin position="255"/>
        <end position="528"/>
    </location>
</feature>
<feature type="binding site" evidence="10">
    <location>
        <position position="284"/>
    </location>
    <ligand>
        <name>ATP</name>
        <dbReference type="ChEBI" id="CHEBI:30616"/>
    </ligand>
</feature>
<dbReference type="PANTHER" id="PTHR24351">
    <property type="entry name" value="RIBOSOMAL PROTEIN S6 KINASE"/>
    <property type="match status" value="1"/>
</dbReference>
<dbReference type="Pfam" id="PF00069">
    <property type="entry name" value="Pkinase"/>
    <property type="match status" value="1"/>
</dbReference>
<comment type="catalytic activity">
    <reaction evidence="8">
        <text>L-threonyl-[protein] + ATP = O-phospho-L-threonyl-[protein] + ADP + H(+)</text>
        <dbReference type="Rhea" id="RHEA:46608"/>
        <dbReference type="Rhea" id="RHEA-COMP:11060"/>
        <dbReference type="Rhea" id="RHEA-COMP:11605"/>
        <dbReference type="ChEBI" id="CHEBI:15378"/>
        <dbReference type="ChEBI" id="CHEBI:30013"/>
        <dbReference type="ChEBI" id="CHEBI:30616"/>
        <dbReference type="ChEBI" id="CHEBI:61977"/>
        <dbReference type="ChEBI" id="CHEBI:456216"/>
        <dbReference type="EC" id="2.7.11.1"/>
    </reaction>
</comment>
<evidence type="ECO:0000256" key="1">
    <source>
        <dbReference type="ARBA" id="ARBA00012513"/>
    </source>
</evidence>
<keyword evidence="5 10" id="KW-0547">Nucleotide-binding</keyword>
<dbReference type="RefSeq" id="XP_007770173.1">
    <property type="nucleotide sequence ID" value="XM_007771983.1"/>
</dbReference>